<evidence type="ECO:0000313" key="2">
    <source>
        <dbReference type="EMBL" id="ODV60212.1"/>
    </source>
</evidence>
<evidence type="ECO:0000256" key="1">
    <source>
        <dbReference type="SAM" id="MobiDB-lite"/>
    </source>
</evidence>
<evidence type="ECO:0000313" key="3">
    <source>
        <dbReference type="Proteomes" id="UP000095038"/>
    </source>
</evidence>
<dbReference type="GeneID" id="30968273"/>
<dbReference type="AlphaFoldDB" id="A0A1D2VF56"/>
<gene>
    <name evidence="2" type="ORF">ASCRUDRAFT_81641</name>
</gene>
<feature type="compositionally biased region" description="Pro residues" evidence="1">
    <location>
        <begin position="1"/>
        <end position="14"/>
    </location>
</feature>
<name>A0A1D2VF56_9ASCO</name>
<reference evidence="3" key="1">
    <citation type="submission" date="2016-05" db="EMBL/GenBank/DDBJ databases">
        <title>Comparative genomics of biotechnologically important yeasts.</title>
        <authorList>
            <consortium name="DOE Joint Genome Institute"/>
            <person name="Riley R."/>
            <person name="Haridas S."/>
            <person name="Wolfe K.H."/>
            <person name="Lopes M.R."/>
            <person name="Hittinger C.T."/>
            <person name="Goker M."/>
            <person name="Salamov A."/>
            <person name="Wisecaver J."/>
            <person name="Long T.M."/>
            <person name="Aerts A.L."/>
            <person name="Barry K."/>
            <person name="Choi C."/>
            <person name="Clum A."/>
            <person name="Coughlan A.Y."/>
            <person name="Deshpande S."/>
            <person name="Douglass A.P."/>
            <person name="Hanson S.J."/>
            <person name="Klenk H.-P."/>
            <person name="Labutti K."/>
            <person name="Lapidus A."/>
            <person name="Lindquist E."/>
            <person name="Lipzen A."/>
            <person name="Meier-Kolthoff J.P."/>
            <person name="Ohm R.A."/>
            <person name="Otillar R.P."/>
            <person name="Pangilinan J."/>
            <person name="Peng Y."/>
            <person name="Rokas A."/>
            <person name="Rosa C.A."/>
            <person name="Scheuner C."/>
            <person name="Sibirny A.A."/>
            <person name="Slot J.C."/>
            <person name="Stielow J.B."/>
            <person name="Sun H."/>
            <person name="Kurtzman C.P."/>
            <person name="Blackwell M."/>
            <person name="Grigoriev I.V."/>
            <person name="Jeffries T.W."/>
        </authorList>
    </citation>
    <scope>NUCLEOTIDE SEQUENCE [LARGE SCALE GENOMIC DNA]</scope>
    <source>
        <strain evidence="3">DSM 1968</strain>
    </source>
</reference>
<proteinExistence type="predicted"/>
<dbReference type="GO" id="GO:0016020">
    <property type="term" value="C:membrane"/>
    <property type="evidence" value="ECO:0007669"/>
    <property type="project" value="UniProtKB-SubCell"/>
</dbReference>
<organism evidence="2 3">
    <name type="scientific">Ascoidea rubescens DSM 1968</name>
    <dbReference type="NCBI Taxonomy" id="1344418"/>
    <lineage>
        <taxon>Eukaryota</taxon>
        <taxon>Fungi</taxon>
        <taxon>Dikarya</taxon>
        <taxon>Ascomycota</taxon>
        <taxon>Saccharomycotina</taxon>
        <taxon>Saccharomycetes</taxon>
        <taxon>Ascoideaceae</taxon>
        <taxon>Ascoidea</taxon>
    </lineage>
</organism>
<keyword evidence="3" id="KW-1185">Reference proteome</keyword>
<protein>
    <recommendedName>
        <fullName evidence="4">Cysteine-rich transmembrane CYSTM domain-containing protein</fullName>
    </recommendedName>
</protein>
<dbReference type="InParanoid" id="A0A1D2VF56"/>
<accession>A0A1D2VF56</accession>
<dbReference type="RefSeq" id="XP_020046519.1">
    <property type="nucleotide sequence ID" value="XM_020194637.1"/>
</dbReference>
<dbReference type="EMBL" id="KV454483">
    <property type="protein sequence ID" value="ODV60212.1"/>
    <property type="molecule type" value="Genomic_DNA"/>
</dbReference>
<sequence>MSYPPPGQYGPPPGQYGYPQPQPVYVQQAPPEKEDEGCCCKMIKCLLCFWLCTEICDFCC</sequence>
<evidence type="ECO:0008006" key="4">
    <source>
        <dbReference type="Google" id="ProtNLM"/>
    </source>
</evidence>
<feature type="region of interest" description="Disordered" evidence="1">
    <location>
        <begin position="1"/>
        <end position="22"/>
    </location>
</feature>
<dbReference type="Proteomes" id="UP000095038">
    <property type="component" value="Unassembled WGS sequence"/>
</dbReference>